<dbReference type="Pfam" id="PF00067">
    <property type="entry name" value="p450"/>
    <property type="match status" value="1"/>
</dbReference>
<proteinExistence type="inferred from homology"/>
<keyword evidence="10" id="KW-1185">Reference proteome</keyword>
<dbReference type="EnsemblMetazoa" id="LLOJ008638-RA">
    <property type="protein sequence ID" value="LLOJ008638-PA"/>
    <property type="gene ID" value="LLOJ008638"/>
</dbReference>
<dbReference type="GO" id="GO:0016705">
    <property type="term" value="F:oxidoreductase activity, acting on paired donors, with incorporation or reduction of molecular oxygen"/>
    <property type="evidence" value="ECO:0007669"/>
    <property type="project" value="InterPro"/>
</dbReference>
<keyword evidence="7" id="KW-0503">Monooxygenase</keyword>
<name>A0A1B0CUK3_LUTLO</name>
<dbReference type="GO" id="GO:0004497">
    <property type="term" value="F:monooxygenase activity"/>
    <property type="evidence" value="ECO:0007669"/>
    <property type="project" value="UniProtKB-KW"/>
</dbReference>
<evidence type="ECO:0000256" key="1">
    <source>
        <dbReference type="ARBA" id="ARBA00001971"/>
    </source>
</evidence>
<comment type="similarity">
    <text evidence="2">Belongs to the cytochrome P450 family.</text>
</comment>
<dbReference type="PANTHER" id="PTHR24291">
    <property type="entry name" value="CYTOCHROME P450 FAMILY 4"/>
    <property type="match status" value="1"/>
</dbReference>
<feature type="transmembrane region" description="Helical" evidence="8">
    <location>
        <begin position="105"/>
        <end position="123"/>
    </location>
</feature>
<feature type="transmembrane region" description="Helical" evidence="8">
    <location>
        <begin position="6"/>
        <end position="23"/>
    </location>
</feature>
<keyword evidence="4" id="KW-0479">Metal-binding</keyword>
<keyword evidence="5" id="KW-0560">Oxidoreductase</keyword>
<evidence type="ECO:0000256" key="5">
    <source>
        <dbReference type="ARBA" id="ARBA00023002"/>
    </source>
</evidence>
<keyword evidence="6" id="KW-0408">Iron</keyword>
<dbReference type="AlphaFoldDB" id="A0A1B0CUK3"/>
<keyword evidence="8" id="KW-0472">Membrane</keyword>
<keyword evidence="8" id="KW-0812">Transmembrane</keyword>
<dbReference type="Proteomes" id="UP000092461">
    <property type="component" value="Unassembled WGS sequence"/>
</dbReference>
<dbReference type="PRINTS" id="PR00464">
    <property type="entry name" value="EP450II"/>
</dbReference>
<organism evidence="9 10">
    <name type="scientific">Lutzomyia longipalpis</name>
    <name type="common">Sand fly</name>
    <dbReference type="NCBI Taxonomy" id="7200"/>
    <lineage>
        <taxon>Eukaryota</taxon>
        <taxon>Metazoa</taxon>
        <taxon>Ecdysozoa</taxon>
        <taxon>Arthropoda</taxon>
        <taxon>Hexapoda</taxon>
        <taxon>Insecta</taxon>
        <taxon>Pterygota</taxon>
        <taxon>Neoptera</taxon>
        <taxon>Endopterygota</taxon>
        <taxon>Diptera</taxon>
        <taxon>Nematocera</taxon>
        <taxon>Psychodoidea</taxon>
        <taxon>Psychodidae</taxon>
        <taxon>Lutzomyia</taxon>
        <taxon>Lutzomyia</taxon>
    </lineage>
</organism>
<dbReference type="VEuPathDB" id="VectorBase:LLOJ008638"/>
<evidence type="ECO:0000313" key="10">
    <source>
        <dbReference type="Proteomes" id="UP000092461"/>
    </source>
</evidence>
<dbReference type="InterPro" id="IPR050196">
    <property type="entry name" value="Cytochrome_P450_Monoox"/>
</dbReference>
<evidence type="ECO:0000256" key="7">
    <source>
        <dbReference type="ARBA" id="ARBA00023033"/>
    </source>
</evidence>
<evidence type="ECO:0008006" key="11">
    <source>
        <dbReference type="Google" id="ProtNLM"/>
    </source>
</evidence>
<reference evidence="9" key="1">
    <citation type="submission" date="2020-05" db="UniProtKB">
        <authorList>
            <consortium name="EnsemblMetazoa"/>
        </authorList>
    </citation>
    <scope>IDENTIFICATION</scope>
    <source>
        <strain evidence="9">Jacobina</strain>
    </source>
</reference>
<evidence type="ECO:0000256" key="3">
    <source>
        <dbReference type="ARBA" id="ARBA00022617"/>
    </source>
</evidence>
<dbReference type="GO" id="GO:0020037">
    <property type="term" value="F:heme binding"/>
    <property type="evidence" value="ECO:0007669"/>
    <property type="project" value="InterPro"/>
</dbReference>
<evidence type="ECO:0000256" key="4">
    <source>
        <dbReference type="ARBA" id="ARBA00022723"/>
    </source>
</evidence>
<accession>A0A1B0CUK3</accession>
<dbReference type="Gene3D" id="1.10.630.10">
    <property type="entry name" value="Cytochrome P450"/>
    <property type="match status" value="1"/>
</dbReference>
<evidence type="ECO:0000256" key="6">
    <source>
        <dbReference type="ARBA" id="ARBA00023004"/>
    </source>
</evidence>
<dbReference type="VEuPathDB" id="VectorBase:LLONM1_010045"/>
<dbReference type="InterPro" id="IPR002402">
    <property type="entry name" value="Cyt_P450_E_grp-II"/>
</dbReference>
<protein>
    <recommendedName>
        <fullName evidence="11">Cytochrome</fullName>
    </recommendedName>
</protein>
<keyword evidence="8" id="KW-1133">Transmembrane helix</keyword>
<dbReference type="PANTHER" id="PTHR24291:SF105">
    <property type="entry name" value="CYTOCHROME P450 4P1-RELATED"/>
    <property type="match status" value="1"/>
</dbReference>
<dbReference type="GO" id="GO:0005506">
    <property type="term" value="F:iron ion binding"/>
    <property type="evidence" value="ECO:0007669"/>
    <property type="project" value="InterPro"/>
</dbReference>
<dbReference type="InterPro" id="IPR036396">
    <property type="entry name" value="Cyt_P450_sf"/>
</dbReference>
<sequence>MLHFVVILFVIFVICVIFPELYFRTLTSYRTTIGVGGPYPKPFWQGLQFALKLNRENIFTHLRTYAETFQKSYAFFGFGMVYVHIIKAEDMEKILNSSKHAKKSFLYSFLVPFLGDGLLISGGTKWSQRRRILTPAFHFNILQQFLKIFQEESVKLSKKLFALDPEDRGIVNLPPLTSRHTLDTICETAMGVKLDSLEEPDAYRNNIYSTARLLVDRSLQPWLASDVMFKLLGYQEKLDKCLKPIHFFTRKVIQQRRGKILEAGTTPMASTNEDIYSEKKQRYAMLDTLLGAEQNNLIDAEGIREEVDTFTFEGHDTTASGITMILFCLAGHPDVQQKVYEEIRGVREEKNGAPMEIGDYSNLVYTDRVIKECLRIYPPVPLISLDR</sequence>
<keyword evidence="3" id="KW-0349">Heme</keyword>
<evidence type="ECO:0000256" key="2">
    <source>
        <dbReference type="ARBA" id="ARBA00010617"/>
    </source>
</evidence>
<dbReference type="InterPro" id="IPR001128">
    <property type="entry name" value="Cyt_P450"/>
</dbReference>
<evidence type="ECO:0000256" key="8">
    <source>
        <dbReference type="SAM" id="Phobius"/>
    </source>
</evidence>
<evidence type="ECO:0000313" key="9">
    <source>
        <dbReference type="EnsemblMetazoa" id="LLOJ008638-PA"/>
    </source>
</evidence>
<comment type="cofactor">
    <cofactor evidence="1">
        <name>heme</name>
        <dbReference type="ChEBI" id="CHEBI:30413"/>
    </cofactor>
</comment>
<dbReference type="SUPFAM" id="SSF48264">
    <property type="entry name" value="Cytochrome P450"/>
    <property type="match status" value="1"/>
</dbReference>
<dbReference type="EMBL" id="AJWK01029294">
    <property type="status" value="NOT_ANNOTATED_CDS"/>
    <property type="molecule type" value="Genomic_DNA"/>
</dbReference>